<feature type="compositionally biased region" description="Basic and acidic residues" evidence="10">
    <location>
        <begin position="864"/>
        <end position="882"/>
    </location>
</feature>
<feature type="region of interest" description="Disordered" evidence="10">
    <location>
        <begin position="261"/>
        <end position="280"/>
    </location>
</feature>
<name>A0A9P1I6N2_9PELO</name>
<feature type="region of interest" description="Disordered" evidence="10">
    <location>
        <begin position="855"/>
        <end position="882"/>
    </location>
</feature>
<evidence type="ECO:0000256" key="9">
    <source>
        <dbReference type="PROSITE-ProRule" id="PRU00322"/>
    </source>
</evidence>
<sequence length="954" mass="107250">MLPYHYNAGQPPNQVPSGQQQMSQYQQQVNQQYPGAGNNAADMQNRLAHAQQAIQRLNETKQKQQFHQHQQQQHQHQQSYTEDQKRRRDSRSPEWAREARSSSRDRDRNRRRSRSRSRSRDRYKQRNNRRDHRSRSRSPTSRHRGGGGGGRGWRRSRSISPDRNPDRTEWGIPSHKLVMLNIPNDVDNAKISFAFSKVGYLPQDVRTNTKIDNRTNLVKTFAFVEFCDVQTATNFLQENRGVLTLEDGRRVMAEFARPDNMDRFNRDRDGNGAAGGNGGNYDNGGGARGLHESDDWICAHCSMNNFVKRKSCFKCDISKEQSMELEKQGVHMVGVSPCDTLLIRGLPDGCTNTTIFDSLVTLVCLNSISMIKLSESKRFAYLQMKSCDEAVMLLNLTYKAPLKIKNKDVQVSYCRDSMSRLIQQQMQMLTQSAGPEQQNGPLAGNLTGAEIAAAAMAKARAVRNASNNVQQIMSATNTNSTGGGPPPILAQPNFSIPPPNMGGPPIMINNQQGGGPQQQTPHKNGIIGITPTPRGVFPRYLPPNSMHFVVDNNSGYYLDPVTNFYYDQTTGYYFNNETKKWCQWDATYQTYFAVEETQRVAEPEQHQSTIQAIPQPIVAAASQDLDDIDEQKELNISEIEMPKGPKSAAEMAKDMAKWAKKQEKDKKKVQISLKTMAPSKPIIEKGNVFQSEKKKLSAPSSSSAINFEDDEEDDTTLAANIDPHTGKIRGFSVQNEREETSSAKSGATRGNRGTTAMEMREIMERALIDEAKKMCLLCKRAFPSVDVLRKHVDKSELHRTNLEQKRIEWGKELSESIDEEEMQEKSAEIEMPKIVYRDRAKERRKQFGYSFEVGGASSAGTSGRSEDSIRRESEHFASKPLDDNNIGNRLLKNMGWKEGEGMGKNGQGITAPIQAERFVQGAGLGSSGSKIRGGVESSHKEKTRQALFSRYNDQ</sequence>
<dbReference type="InterPro" id="IPR000504">
    <property type="entry name" value="RRM_dom"/>
</dbReference>
<feature type="region of interest" description="Disordered" evidence="10">
    <location>
        <begin position="1"/>
        <end position="170"/>
    </location>
</feature>
<dbReference type="SUPFAM" id="SSF90209">
    <property type="entry name" value="Ran binding protein zinc finger-like"/>
    <property type="match status" value="1"/>
</dbReference>
<dbReference type="OrthoDB" id="29221at2759"/>
<evidence type="ECO:0000313" key="15">
    <source>
        <dbReference type="Proteomes" id="UP001152747"/>
    </source>
</evidence>
<reference evidence="14" key="1">
    <citation type="submission" date="2022-11" db="EMBL/GenBank/DDBJ databases">
        <authorList>
            <person name="Kikuchi T."/>
        </authorList>
    </citation>
    <scope>NUCLEOTIDE SEQUENCE</scope>
    <source>
        <strain evidence="14">PS1010</strain>
    </source>
</reference>
<dbReference type="PROSITE" id="PS50199">
    <property type="entry name" value="ZF_RANBP2_2"/>
    <property type="match status" value="1"/>
</dbReference>
<accession>A0A9P1I6N2</accession>
<keyword evidence="3" id="KW-0677">Repeat</keyword>
<feature type="domain" description="RanBP2-type" evidence="13">
    <location>
        <begin position="292"/>
        <end position="321"/>
    </location>
</feature>
<keyword evidence="15" id="KW-1185">Reference proteome</keyword>
<evidence type="ECO:0000256" key="2">
    <source>
        <dbReference type="ARBA" id="ARBA00022723"/>
    </source>
</evidence>
<evidence type="ECO:0000256" key="5">
    <source>
        <dbReference type="ARBA" id="ARBA00022833"/>
    </source>
</evidence>
<evidence type="ECO:0000256" key="10">
    <source>
        <dbReference type="SAM" id="MobiDB-lite"/>
    </source>
</evidence>
<organism evidence="14 15">
    <name type="scientific">Caenorhabditis angaria</name>
    <dbReference type="NCBI Taxonomy" id="860376"/>
    <lineage>
        <taxon>Eukaryota</taxon>
        <taxon>Metazoa</taxon>
        <taxon>Ecdysozoa</taxon>
        <taxon>Nematoda</taxon>
        <taxon>Chromadorea</taxon>
        <taxon>Rhabditida</taxon>
        <taxon>Rhabditina</taxon>
        <taxon>Rhabditomorpha</taxon>
        <taxon>Rhabditoidea</taxon>
        <taxon>Rhabditidae</taxon>
        <taxon>Peloderinae</taxon>
        <taxon>Caenorhabditis</taxon>
    </lineage>
</organism>
<dbReference type="PANTHER" id="PTHR13948:SF3">
    <property type="entry name" value="FI21118P1"/>
    <property type="match status" value="1"/>
</dbReference>
<keyword evidence="4 9" id="KW-0863">Zinc-finger</keyword>
<feature type="compositionally biased region" description="Basic and acidic residues" evidence="10">
    <location>
        <begin position="82"/>
        <end position="108"/>
    </location>
</feature>
<dbReference type="Gene3D" id="4.10.1060.10">
    <property type="entry name" value="Zinc finger, RanBP2-type"/>
    <property type="match status" value="1"/>
</dbReference>
<comment type="caution">
    <text evidence="14">The sequence shown here is derived from an EMBL/GenBank/DDBJ whole genome shotgun (WGS) entry which is preliminary data.</text>
</comment>
<dbReference type="SMART" id="SM00443">
    <property type="entry name" value="G_patch"/>
    <property type="match status" value="1"/>
</dbReference>
<feature type="region of interest" description="Disordered" evidence="10">
    <location>
        <begin position="691"/>
        <end position="712"/>
    </location>
</feature>
<evidence type="ECO:0000259" key="13">
    <source>
        <dbReference type="PROSITE" id="PS50199"/>
    </source>
</evidence>
<dbReference type="GO" id="GO:0000398">
    <property type="term" value="P:mRNA splicing, via spliceosome"/>
    <property type="evidence" value="ECO:0007669"/>
    <property type="project" value="TreeGrafter"/>
</dbReference>
<dbReference type="EMBL" id="CANHGI010000001">
    <property type="protein sequence ID" value="CAI5440522.1"/>
    <property type="molecule type" value="Genomic_DNA"/>
</dbReference>
<proteinExistence type="predicted"/>
<gene>
    <name evidence="14" type="ORF">CAMP_LOCUS3159</name>
</gene>
<dbReference type="SMART" id="SM00547">
    <property type="entry name" value="ZnF_RBZ"/>
    <property type="match status" value="1"/>
</dbReference>
<keyword evidence="2" id="KW-0479">Metal-binding</keyword>
<feature type="compositionally biased region" description="Low complexity" evidence="10">
    <location>
        <begin position="15"/>
        <end position="35"/>
    </location>
</feature>
<evidence type="ECO:0000256" key="7">
    <source>
        <dbReference type="ARBA" id="ARBA00023242"/>
    </source>
</evidence>
<keyword evidence="5" id="KW-0862">Zinc</keyword>
<evidence type="ECO:0000256" key="8">
    <source>
        <dbReference type="PROSITE-ProRule" id="PRU00176"/>
    </source>
</evidence>
<dbReference type="InterPro" id="IPR035979">
    <property type="entry name" value="RBD_domain_sf"/>
</dbReference>
<dbReference type="InterPro" id="IPR041591">
    <property type="entry name" value="OCRE"/>
</dbReference>
<feature type="compositionally biased region" description="Basic and acidic residues" evidence="10">
    <location>
        <begin position="261"/>
        <end position="270"/>
    </location>
</feature>
<evidence type="ECO:0000256" key="1">
    <source>
        <dbReference type="ARBA" id="ARBA00004123"/>
    </source>
</evidence>
<comment type="subcellular location">
    <subcellularLocation>
        <location evidence="1">Nucleus</location>
    </subcellularLocation>
</comment>
<evidence type="ECO:0000313" key="14">
    <source>
        <dbReference type="EMBL" id="CAI5440522.1"/>
    </source>
</evidence>
<dbReference type="SUPFAM" id="SSF54928">
    <property type="entry name" value="RNA-binding domain, RBD"/>
    <property type="match status" value="2"/>
</dbReference>
<dbReference type="PANTHER" id="PTHR13948">
    <property type="entry name" value="RNA-BINDING PROTEIN"/>
    <property type="match status" value="1"/>
</dbReference>
<dbReference type="InterPro" id="IPR000467">
    <property type="entry name" value="G_patch_dom"/>
</dbReference>
<dbReference type="GO" id="GO:0003723">
    <property type="term" value="F:RNA binding"/>
    <property type="evidence" value="ECO:0007669"/>
    <property type="project" value="UniProtKB-UniRule"/>
</dbReference>
<keyword evidence="7" id="KW-0539">Nucleus</keyword>
<dbReference type="CDD" id="cd16162">
    <property type="entry name" value="OCRE_RBM5_like"/>
    <property type="match status" value="1"/>
</dbReference>
<feature type="region of interest" description="Disordered" evidence="10">
    <location>
        <begin position="920"/>
        <end position="954"/>
    </location>
</feature>
<dbReference type="GO" id="GO:0008270">
    <property type="term" value="F:zinc ion binding"/>
    <property type="evidence" value="ECO:0007669"/>
    <property type="project" value="UniProtKB-KW"/>
</dbReference>
<evidence type="ECO:0000256" key="6">
    <source>
        <dbReference type="ARBA" id="ARBA00022884"/>
    </source>
</evidence>
<protein>
    <submittedName>
        <fullName evidence="14">Uncharacterized protein</fullName>
    </submittedName>
</protein>
<dbReference type="Gene3D" id="3.30.70.330">
    <property type="match status" value="2"/>
</dbReference>
<feature type="compositionally biased region" description="Low complexity" evidence="10">
    <location>
        <begin position="63"/>
        <end position="78"/>
    </location>
</feature>
<feature type="domain" description="G-patch" evidence="12">
    <location>
        <begin position="883"/>
        <end position="929"/>
    </location>
</feature>
<keyword evidence="6 8" id="KW-0694">RNA-binding</keyword>
<feature type="region of interest" description="Disordered" evidence="10">
    <location>
        <begin position="733"/>
        <end position="752"/>
    </location>
</feature>
<evidence type="ECO:0000259" key="12">
    <source>
        <dbReference type="PROSITE" id="PS50174"/>
    </source>
</evidence>
<dbReference type="PROSITE" id="PS50102">
    <property type="entry name" value="RRM"/>
    <property type="match status" value="1"/>
</dbReference>
<dbReference type="Pfam" id="PF01585">
    <property type="entry name" value="G-patch"/>
    <property type="match status" value="1"/>
</dbReference>
<dbReference type="PROSITE" id="PS01358">
    <property type="entry name" value="ZF_RANBP2_1"/>
    <property type="match status" value="1"/>
</dbReference>
<evidence type="ECO:0000259" key="11">
    <source>
        <dbReference type="PROSITE" id="PS50102"/>
    </source>
</evidence>
<feature type="compositionally biased region" description="Pro residues" evidence="10">
    <location>
        <begin position="484"/>
        <end position="502"/>
    </location>
</feature>
<dbReference type="InterPro" id="IPR012677">
    <property type="entry name" value="Nucleotide-bd_a/b_plait_sf"/>
</dbReference>
<evidence type="ECO:0000256" key="3">
    <source>
        <dbReference type="ARBA" id="ARBA00022737"/>
    </source>
</evidence>
<feature type="domain" description="RRM" evidence="11">
    <location>
        <begin position="175"/>
        <end position="258"/>
    </location>
</feature>
<dbReference type="GO" id="GO:0005634">
    <property type="term" value="C:nucleus"/>
    <property type="evidence" value="ECO:0007669"/>
    <property type="project" value="UniProtKB-SubCell"/>
</dbReference>
<dbReference type="Proteomes" id="UP001152747">
    <property type="component" value="Unassembled WGS sequence"/>
</dbReference>
<dbReference type="AlphaFoldDB" id="A0A9P1I6N2"/>
<dbReference type="PROSITE" id="PS50174">
    <property type="entry name" value="G_PATCH"/>
    <property type="match status" value="1"/>
</dbReference>
<feature type="compositionally biased region" description="Basic residues" evidence="10">
    <location>
        <begin position="125"/>
        <end position="145"/>
    </location>
</feature>
<dbReference type="InterPro" id="IPR001876">
    <property type="entry name" value="Znf_RanBP2"/>
</dbReference>
<dbReference type="InterPro" id="IPR036443">
    <property type="entry name" value="Znf_RanBP2_sf"/>
</dbReference>
<evidence type="ECO:0000256" key="4">
    <source>
        <dbReference type="ARBA" id="ARBA00022771"/>
    </source>
</evidence>
<dbReference type="Pfam" id="PF17780">
    <property type="entry name" value="OCRE"/>
    <property type="match status" value="1"/>
</dbReference>
<feature type="region of interest" description="Disordered" evidence="10">
    <location>
        <begin position="475"/>
        <end position="521"/>
    </location>
</feature>